<dbReference type="PANTHER" id="PTHR12886">
    <property type="entry name" value="PIG-M MANNOSYLTRANSFERASE"/>
    <property type="match status" value="1"/>
</dbReference>
<evidence type="ECO:0000256" key="6">
    <source>
        <dbReference type="ARBA" id="ARBA00022676"/>
    </source>
</evidence>
<keyword evidence="11 13" id="KW-0472">Membrane</keyword>
<dbReference type="RefSeq" id="XP_003957480.1">
    <property type="nucleotide sequence ID" value="XM_003957431.1"/>
</dbReference>
<gene>
    <name evidence="14" type="primary">KAFR0E01910</name>
    <name evidence="14" type="ORF">KAFR_0E01910</name>
</gene>
<feature type="transmembrane region" description="Helical" evidence="13">
    <location>
        <begin position="153"/>
        <end position="179"/>
    </location>
</feature>
<dbReference type="InParanoid" id="H2AVE5"/>
<reference evidence="14 15" key="1">
    <citation type="journal article" date="2011" name="Proc. Natl. Acad. Sci. U.S.A.">
        <title>Evolutionary erosion of yeast sex chromosomes by mating-type switching accidents.</title>
        <authorList>
            <person name="Gordon J.L."/>
            <person name="Armisen D."/>
            <person name="Proux-Wera E."/>
            <person name="Oheigeartaigh S.S."/>
            <person name="Byrne K.P."/>
            <person name="Wolfe K.H."/>
        </authorList>
    </citation>
    <scope>NUCLEOTIDE SEQUENCE [LARGE SCALE GENOMIC DNA]</scope>
    <source>
        <strain evidence="15">ATCC 22294 / BCRC 22015 / CBS 2517 / CECT 1963 / NBRC 1671 / NRRL Y-8276</strain>
    </source>
</reference>
<evidence type="ECO:0000256" key="1">
    <source>
        <dbReference type="ARBA" id="ARBA00004477"/>
    </source>
</evidence>
<keyword evidence="5 13" id="KW-0337">GPI-anchor biosynthesis</keyword>
<dbReference type="eggNOG" id="KOG3893">
    <property type="taxonomic scope" value="Eukaryota"/>
</dbReference>
<keyword evidence="9 13" id="KW-0256">Endoplasmic reticulum</keyword>
<keyword evidence="6 13" id="KW-0328">Glycosyltransferase</keyword>
<dbReference type="EMBL" id="HE650825">
    <property type="protein sequence ID" value="CCF58345.1"/>
    <property type="molecule type" value="Genomic_DNA"/>
</dbReference>
<sequence length="405" mass="47047">MLRSSQKKNVIWLILVSVAVRIVVFMFGLYQDAHFKVKFTDIDYNVVNDAANYVYQGQSPYLRDTYRYTPLLSWIVSLNQTVGWFHFSKLIFILCDILTGLILLKLVNYNLTLGSCWLLNPMVITISTRGNAESLLCFIIVLFLLLFERGYDVLGAIIFGLSIHLKIYPIIFALPITVYLYRTRKRATVKIFLVGLMTLLTIVALTLVMYNKYGYQFLDQTYLYHLYRSDHRHNFSIWNLLLYYDSAGTTDSMIAKFAFLPQLIVVTLIGAYSLWLPNNTVTTSQTNFEMLINVIFLQIFAFVTFNKVITSQYFIWFLNFIPIIVQNTTISPLRWAIIIATWFVTQALWLSNGYKLEFLGQNVFYPGLFLGNVCFFMGNVWILGQFINDVKNKFTITLENSKKIQ</sequence>
<evidence type="ECO:0000256" key="5">
    <source>
        <dbReference type="ARBA" id="ARBA00022502"/>
    </source>
</evidence>
<dbReference type="Pfam" id="PF05007">
    <property type="entry name" value="Mannosyl_trans"/>
    <property type="match status" value="1"/>
</dbReference>
<comment type="subcellular location">
    <subcellularLocation>
        <location evidence="1 13">Endoplasmic reticulum membrane</location>
        <topology evidence="1 13">Multi-pass membrane protein</topology>
    </subcellularLocation>
</comment>
<dbReference type="FunCoup" id="H2AVE5">
    <property type="interactions" value="631"/>
</dbReference>
<evidence type="ECO:0000256" key="8">
    <source>
        <dbReference type="ARBA" id="ARBA00022692"/>
    </source>
</evidence>
<dbReference type="EC" id="2.4.1.-" evidence="13"/>
<evidence type="ECO:0000256" key="4">
    <source>
        <dbReference type="ARBA" id="ARBA00013797"/>
    </source>
</evidence>
<evidence type="ECO:0000256" key="10">
    <source>
        <dbReference type="ARBA" id="ARBA00022989"/>
    </source>
</evidence>
<feature type="transmembrane region" description="Helical" evidence="13">
    <location>
        <begin position="12"/>
        <end position="30"/>
    </location>
</feature>
<comment type="pathway">
    <text evidence="2 13">Glycolipid biosynthesis; glycosylphosphatidylinositol-anchor biosynthesis.</text>
</comment>
<dbReference type="GO" id="GO:0006506">
    <property type="term" value="P:GPI anchor biosynthetic process"/>
    <property type="evidence" value="ECO:0007669"/>
    <property type="project" value="UniProtKB-UniPathway"/>
</dbReference>
<dbReference type="GO" id="GO:0180041">
    <property type="term" value="F:dol-P-Man:GlcN-acyl-PI alpha-1,4-mannosyltransferase activity"/>
    <property type="evidence" value="ECO:0007669"/>
    <property type="project" value="EnsemblFungi"/>
</dbReference>
<feature type="transmembrane region" description="Helical" evidence="13">
    <location>
        <begin position="295"/>
        <end position="321"/>
    </location>
</feature>
<keyword evidence="8 13" id="KW-0812">Transmembrane</keyword>
<evidence type="ECO:0000256" key="11">
    <source>
        <dbReference type="ARBA" id="ARBA00023136"/>
    </source>
</evidence>
<comment type="similarity">
    <text evidence="3 13">Belongs to the PIGM family.</text>
</comment>
<proteinExistence type="inferred from homology"/>
<dbReference type="InterPro" id="IPR007704">
    <property type="entry name" value="PIG-M"/>
</dbReference>
<evidence type="ECO:0000256" key="13">
    <source>
        <dbReference type="RuleBase" id="RU365064"/>
    </source>
</evidence>
<dbReference type="KEGG" id="kaf:KAFR_0E01910"/>
<dbReference type="GeneID" id="13883003"/>
<keyword evidence="7 13" id="KW-0808">Transferase</keyword>
<protein>
    <recommendedName>
        <fullName evidence="4 13">GPI mannosyltransferase 1</fullName>
        <ecNumber evidence="13">2.4.1.-</ecNumber>
    </recommendedName>
    <alternativeName>
        <fullName evidence="13">GPI mannosyltransferase I</fullName>
    </alternativeName>
</protein>
<dbReference type="STRING" id="1071382.H2AVE5"/>
<feature type="transmembrane region" description="Helical" evidence="13">
    <location>
        <begin position="191"/>
        <end position="211"/>
    </location>
</feature>
<feature type="transmembrane region" description="Helical" evidence="13">
    <location>
        <begin position="333"/>
        <end position="351"/>
    </location>
</feature>
<evidence type="ECO:0000313" key="15">
    <source>
        <dbReference type="Proteomes" id="UP000005220"/>
    </source>
</evidence>
<dbReference type="AlphaFoldDB" id="H2AVE5"/>
<evidence type="ECO:0000256" key="2">
    <source>
        <dbReference type="ARBA" id="ARBA00004687"/>
    </source>
</evidence>
<keyword evidence="15" id="KW-1185">Reference proteome</keyword>
<evidence type="ECO:0000256" key="9">
    <source>
        <dbReference type="ARBA" id="ARBA00022824"/>
    </source>
</evidence>
<feature type="transmembrane region" description="Helical" evidence="13">
    <location>
        <begin position="363"/>
        <end position="383"/>
    </location>
</feature>
<feature type="transmembrane region" description="Helical" evidence="13">
    <location>
        <begin position="254"/>
        <end position="275"/>
    </location>
</feature>
<dbReference type="OrthoDB" id="1741594at2759"/>
<dbReference type="GO" id="GO:0031505">
    <property type="term" value="P:fungal-type cell wall organization"/>
    <property type="evidence" value="ECO:0007669"/>
    <property type="project" value="EnsemblFungi"/>
</dbReference>
<evidence type="ECO:0000256" key="12">
    <source>
        <dbReference type="ARBA" id="ARBA00025399"/>
    </source>
</evidence>
<feature type="transmembrane region" description="Helical" evidence="13">
    <location>
        <begin position="130"/>
        <end position="147"/>
    </location>
</feature>
<dbReference type="GO" id="GO:1990529">
    <property type="term" value="C:glycosylphosphatidylinositol-mannosyltransferase I complex"/>
    <property type="evidence" value="ECO:0007669"/>
    <property type="project" value="EnsemblFungi"/>
</dbReference>
<evidence type="ECO:0000313" key="14">
    <source>
        <dbReference type="EMBL" id="CCF58345.1"/>
    </source>
</evidence>
<evidence type="ECO:0000256" key="7">
    <source>
        <dbReference type="ARBA" id="ARBA00022679"/>
    </source>
</evidence>
<dbReference type="HOGENOM" id="CLU_024220_3_1_1"/>
<accession>H2AVE5</accession>
<keyword evidence="10 13" id="KW-1133">Transmembrane helix</keyword>
<dbReference type="PANTHER" id="PTHR12886:SF0">
    <property type="entry name" value="GPI MANNOSYLTRANSFERASE 1"/>
    <property type="match status" value="1"/>
</dbReference>
<comment type="function">
    <text evidence="12 13">Mannosyltransferase involved in glycosylphosphatidylinositol-anchor biosynthesis. Transfers the first alpha-1,4-mannose to GlcN-acyl-PI during GPI precursor assembly. Required for cell wall integrity.</text>
</comment>
<name>H2AVE5_KAZAF</name>
<feature type="transmembrane region" description="Helical" evidence="13">
    <location>
        <begin position="90"/>
        <end position="109"/>
    </location>
</feature>
<organism evidence="14 15">
    <name type="scientific">Kazachstania africana (strain ATCC 22294 / BCRC 22015 / CBS 2517 / CECT 1963 / NBRC 1671 / NRRL Y-8276)</name>
    <name type="common">Yeast</name>
    <name type="synonym">Kluyveromyces africanus</name>
    <dbReference type="NCBI Taxonomy" id="1071382"/>
    <lineage>
        <taxon>Eukaryota</taxon>
        <taxon>Fungi</taxon>
        <taxon>Dikarya</taxon>
        <taxon>Ascomycota</taxon>
        <taxon>Saccharomycotina</taxon>
        <taxon>Saccharomycetes</taxon>
        <taxon>Saccharomycetales</taxon>
        <taxon>Saccharomycetaceae</taxon>
        <taxon>Kazachstania</taxon>
    </lineage>
</organism>
<dbReference type="UniPathway" id="UPA00196"/>
<evidence type="ECO:0000256" key="3">
    <source>
        <dbReference type="ARBA" id="ARBA00011071"/>
    </source>
</evidence>
<dbReference type="GO" id="GO:0005789">
    <property type="term" value="C:endoplasmic reticulum membrane"/>
    <property type="evidence" value="ECO:0007669"/>
    <property type="project" value="UniProtKB-SubCell"/>
</dbReference>
<dbReference type="Proteomes" id="UP000005220">
    <property type="component" value="Chromosome 5"/>
</dbReference>